<accession>A0A210QWQ3</accession>
<organism evidence="7 8">
    <name type="scientific">Mizuhopecten yessoensis</name>
    <name type="common">Japanese scallop</name>
    <name type="synonym">Patinopecten yessoensis</name>
    <dbReference type="NCBI Taxonomy" id="6573"/>
    <lineage>
        <taxon>Eukaryota</taxon>
        <taxon>Metazoa</taxon>
        <taxon>Spiralia</taxon>
        <taxon>Lophotrochozoa</taxon>
        <taxon>Mollusca</taxon>
        <taxon>Bivalvia</taxon>
        <taxon>Autobranchia</taxon>
        <taxon>Pteriomorphia</taxon>
        <taxon>Pectinida</taxon>
        <taxon>Pectinoidea</taxon>
        <taxon>Pectinidae</taxon>
        <taxon>Mizuhopecten</taxon>
    </lineage>
</organism>
<evidence type="ECO:0000256" key="4">
    <source>
        <dbReference type="ARBA" id="ARBA00023034"/>
    </source>
</evidence>
<protein>
    <recommendedName>
        <fullName evidence="6">Caveolin</fullName>
    </recommendedName>
</protein>
<evidence type="ECO:0000256" key="2">
    <source>
        <dbReference type="ARBA" id="ARBA00010988"/>
    </source>
</evidence>
<keyword evidence="5 6" id="KW-0472">Membrane</keyword>
<gene>
    <name evidence="7" type="ORF">KP79_PYT11531</name>
</gene>
<comment type="function">
    <text evidence="6">May act as a scaffolding protein within caveolar membranes. Interacts directly with G-protein alpha subunits and can functionally regulate their activity.</text>
</comment>
<keyword evidence="8" id="KW-1185">Reference proteome</keyword>
<evidence type="ECO:0000256" key="1">
    <source>
        <dbReference type="ARBA" id="ARBA00004202"/>
    </source>
</evidence>
<keyword evidence="4 6" id="KW-0333">Golgi apparatus</keyword>
<reference evidence="7 8" key="1">
    <citation type="journal article" date="2017" name="Nat. Ecol. Evol.">
        <title>Scallop genome provides insights into evolution of bilaterian karyotype and development.</title>
        <authorList>
            <person name="Wang S."/>
            <person name="Zhang J."/>
            <person name="Jiao W."/>
            <person name="Li J."/>
            <person name="Xun X."/>
            <person name="Sun Y."/>
            <person name="Guo X."/>
            <person name="Huan P."/>
            <person name="Dong B."/>
            <person name="Zhang L."/>
            <person name="Hu X."/>
            <person name="Sun X."/>
            <person name="Wang J."/>
            <person name="Zhao C."/>
            <person name="Wang Y."/>
            <person name="Wang D."/>
            <person name="Huang X."/>
            <person name="Wang R."/>
            <person name="Lv J."/>
            <person name="Li Y."/>
            <person name="Zhang Z."/>
            <person name="Liu B."/>
            <person name="Lu W."/>
            <person name="Hui Y."/>
            <person name="Liang J."/>
            <person name="Zhou Z."/>
            <person name="Hou R."/>
            <person name="Li X."/>
            <person name="Liu Y."/>
            <person name="Li H."/>
            <person name="Ning X."/>
            <person name="Lin Y."/>
            <person name="Zhao L."/>
            <person name="Xing Q."/>
            <person name="Dou J."/>
            <person name="Li Y."/>
            <person name="Mao J."/>
            <person name="Guo H."/>
            <person name="Dou H."/>
            <person name="Li T."/>
            <person name="Mu C."/>
            <person name="Jiang W."/>
            <person name="Fu Q."/>
            <person name="Fu X."/>
            <person name="Miao Y."/>
            <person name="Liu J."/>
            <person name="Yu Q."/>
            <person name="Li R."/>
            <person name="Liao H."/>
            <person name="Li X."/>
            <person name="Kong Y."/>
            <person name="Jiang Z."/>
            <person name="Chourrout D."/>
            <person name="Li R."/>
            <person name="Bao Z."/>
        </authorList>
    </citation>
    <scope>NUCLEOTIDE SEQUENCE [LARGE SCALE GENOMIC DNA]</scope>
    <source>
        <strain evidence="7 8">PY_sf001</strain>
    </source>
</reference>
<dbReference type="GO" id="GO:0000139">
    <property type="term" value="C:Golgi membrane"/>
    <property type="evidence" value="ECO:0007669"/>
    <property type="project" value="UniProtKB-SubCell"/>
</dbReference>
<dbReference type="InterPro" id="IPR001612">
    <property type="entry name" value="Caveolin"/>
</dbReference>
<name>A0A210QWQ3_MIZYE</name>
<dbReference type="GO" id="GO:0005901">
    <property type="term" value="C:caveola"/>
    <property type="evidence" value="ECO:0007669"/>
    <property type="project" value="UniProtKB-SubCell"/>
</dbReference>
<dbReference type="Pfam" id="PF01146">
    <property type="entry name" value="Caveolin"/>
    <property type="match status" value="1"/>
</dbReference>
<dbReference type="PANTHER" id="PTHR10844">
    <property type="entry name" value="CAVEOLIN"/>
    <property type="match status" value="1"/>
</dbReference>
<comment type="subcellular location">
    <subcellularLocation>
        <location evidence="1 6">Cell membrane</location>
        <topology evidence="1 6">Peripheral membrane protein</topology>
    </subcellularLocation>
    <subcellularLocation>
        <location evidence="6">Golgi apparatus membrane</location>
        <topology evidence="6">Peripheral membrane protein</topology>
    </subcellularLocation>
    <subcellularLocation>
        <location evidence="6">Membrane</location>
        <location evidence="6">Caveola</location>
        <topology evidence="6">Peripheral membrane protein</topology>
    </subcellularLocation>
</comment>
<dbReference type="GO" id="GO:0060090">
    <property type="term" value="F:molecular adaptor activity"/>
    <property type="evidence" value="ECO:0007669"/>
    <property type="project" value="TreeGrafter"/>
</dbReference>
<keyword evidence="3 6" id="KW-1003">Cell membrane</keyword>
<sequence>MTEELDLVNRDPNNINDHLKVSFEDILAEPEGAHSLDCIWKCSYRCFTCWKDLCYTILTTLCAICIAAEWGCEFAYVTFVHVWYVTPLFKLLEINCACLQKLYGMCIHCCMDPFCEAMSIIFTPFKR</sequence>
<evidence type="ECO:0000256" key="5">
    <source>
        <dbReference type="ARBA" id="ARBA00023136"/>
    </source>
</evidence>
<proteinExistence type="inferred from homology"/>
<dbReference type="EMBL" id="NEDP02001463">
    <property type="protein sequence ID" value="OWF53209.1"/>
    <property type="molecule type" value="Genomic_DNA"/>
</dbReference>
<dbReference type="OrthoDB" id="5917823at2759"/>
<comment type="caution">
    <text evidence="7">The sequence shown here is derived from an EMBL/GenBank/DDBJ whole genome shotgun (WGS) entry which is preliminary data.</text>
</comment>
<dbReference type="GO" id="GO:0070836">
    <property type="term" value="P:caveola assembly"/>
    <property type="evidence" value="ECO:0007669"/>
    <property type="project" value="InterPro"/>
</dbReference>
<evidence type="ECO:0000256" key="6">
    <source>
        <dbReference type="RuleBase" id="RU000680"/>
    </source>
</evidence>
<evidence type="ECO:0000313" key="8">
    <source>
        <dbReference type="Proteomes" id="UP000242188"/>
    </source>
</evidence>
<evidence type="ECO:0000313" key="7">
    <source>
        <dbReference type="EMBL" id="OWF53209.1"/>
    </source>
</evidence>
<dbReference type="AlphaFoldDB" id="A0A210QWQ3"/>
<evidence type="ECO:0000256" key="3">
    <source>
        <dbReference type="ARBA" id="ARBA00022475"/>
    </source>
</evidence>
<dbReference type="Proteomes" id="UP000242188">
    <property type="component" value="Unassembled WGS sequence"/>
</dbReference>
<dbReference type="PANTHER" id="PTHR10844:SF19">
    <property type="entry name" value="CAVEOLIN-2"/>
    <property type="match status" value="1"/>
</dbReference>
<comment type="similarity">
    <text evidence="2 6">Belongs to the caveolin family.</text>
</comment>